<sequence length="100" mass="10857">MYMNKKHDSHCAASVGPPSPIFYAILQQRTFCPASFVMPHAVLEAAPPVACLAAVLVLLQPARQKVPRPMFLIPPKHDYSSESVKSVIGCSYTTQTVTAT</sequence>
<keyword evidence="2" id="KW-1185">Reference proteome</keyword>
<reference evidence="1 2" key="1">
    <citation type="submission" date="2019-05" db="EMBL/GenBank/DDBJ databases">
        <title>Another draft genome of Portunus trituberculatus and its Hox gene families provides insights of decapod evolution.</title>
        <authorList>
            <person name="Jeong J.-H."/>
            <person name="Song I."/>
            <person name="Kim S."/>
            <person name="Choi T."/>
            <person name="Kim D."/>
            <person name="Ryu S."/>
            <person name="Kim W."/>
        </authorList>
    </citation>
    <scope>NUCLEOTIDE SEQUENCE [LARGE SCALE GENOMIC DNA]</scope>
    <source>
        <tissue evidence="1">Muscle</tissue>
    </source>
</reference>
<dbReference type="AlphaFoldDB" id="A0A5B7GGP4"/>
<protein>
    <submittedName>
        <fullName evidence="1">Uncharacterized protein</fullName>
    </submittedName>
</protein>
<dbReference type="EMBL" id="VSRR010016409">
    <property type="protein sequence ID" value="MPC59271.1"/>
    <property type="molecule type" value="Genomic_DNA"/>
</dbReference>
<name>A0A5B7GGP4_PORTR</name>
<evidence type="ECO:0000313" key="1">
    <source>
        <dbReference type="EMBL" id="MPC59271.1"/>
    </source>
</evidence>
<organism evidence="1 2">
    <name type="scientific">Portunus trituberculatus</name>
    <name type="common">Swimming crab</name>
    <name type="synonym">Neptunus trituberculatus</name>
    <dbReference type="NCBI Taxonomy" id="210409"/>
    <lineage>
        <taxon>Eukaryota</taxon>
        <taxon>Metazoa</taxon>
        <taxon>Ecdysozoa</taxon>
        <taxon>Arthropoda</taxon>
        <taxon>Crustacea</taxon>
        <taxon>Multicrustacea</taxon>
        <taxon>Malacostraca</taxon>
        <taxon>Eumalacostraca</taxon>
        <taxon>Eucarida</taxon>
        <taxon>Decapoda</taxon>
        <taxon>Pleocyemata</taxon>
        <taxon>Brachyura</taxon>
        <taxon>Eubrachyura</taxon>
        <taxon>Portunoidea</taxon>
        <taxon>Portunidae</taxon>
        <taxon>Portuninae</taxon>
        <taxon>Portunus</taxon>
    </lineage>
</organism>
<evidence type="ECO:0000313" key="2">
    <source>
        <dbReference type="Proteomes" id="UP000324222"/>
    </source>
</evidence>
<accession>A0A5B7GGP4</accession>
<dbReference type="Proteomes" id="UP000324222">
    <property type="component" value="Unassembled WGS sequence"/>
</dbReference>
<comment type="caution">
    <text evidence="1">The sequence shown here is derived from an EMBL/GenBank/DDBJ whole genome shotgun (WGS) entry which is preliminary data.</text>
</comment>
<proteinExistence type="predicted"/>
<gene>
    <name evidence="1" type="ORF">E2C01_053287</name>
</gene>